<reference evidence="1 2" key="1">
    <citation type="journal article" date="2017" name="Antonie Van Leeuwenhoek">
        <title>Phylogenomic resolution of the bacterial genus Pantoea and its relationship with Erwinia and Tatumella.</title>
        <authorList>
            <person name="Palmer M."/>
            <person name="Steenkamp E.T."/>
            <person name="Coetzee M.P."/>
            <person name="Chan W.Y."/>
            <person name="van Zyl E."/>
            <person name="De Maayer P."/>
            <person name="Coutinho T.A."/>
            <person name="Blom J."/>
            <person name="Smits T.H."/>
            <person name="Duffy B."/>
            <person name="Venter S.N."/>
        </authorList>
    </citation>
    <scope>NUCLEOTIDE SEQUENCE [LARGE SCALE GENOMIC DNA]</scope>
    <source>
        <strain evidence="1 2">LMG 2657</strain>
    </source>
</reference>
<comment type="caution">
    <text evidence="1">The sequence shown here is derived from an EMBL/GenBank/DDBJ whole genome shotgun (WGS) entry which is preliminary data.</text>
</comment>
<evidence type="ECO:0000313" key="2">
    <source>
        <dbReference type="Proteomes" id="UP000193749"/>
    </source>
</evidence>
<sequence>MKRTTMIVLASVLVAVTLIAIGAMTFIRHADAFPFRCSTFTHYDLSRKEGSHNEFALTQDLRFQDKTSGYLLLNGQVNYGNAVATLNRRIILNQGDKIDYDTYHYHIESIITSPTDNTPDAVFNDLLAELTLDPSYLQLDVVQVDTKAYLIGGPLSYLFTCQRY</sequence>
<dbReference type="InterPro" id="IPR031854">
    <property type="entry name" value="FidL-like"/>
</dbReference>
<name>A0A1X1EGR9_PANCY</name>
<gene>
    <name evidence="1" type="ORF">HA50_29795</name>
</gene>
<evidence type="ECO:0000313" key="1">
    <source>
        <dbReference type="EMBL" id="ORM88125.1"/>
    </source>
</evidence>
<protein>
    <submittedName>
        <fullName evidence="1">Uncharacterized protein</fullName>
    </submittedName>
</protein>
<organism evidence="1 2">
    <name type="scientific">Pantoea cypripedii</name>
    <name type="common">Pectobacterium cypripedii</name>
    <name type="synonym">Erwinia cypripedii</name>
    <dbReference type="NCBI Taxonomy" id="55209"/>
    <lineage>
        <taxon>Bacteria</taxon>
        <taxon>Pseudomonadati</taxon>
        <taxon>Pseudomonadota</taxon>
        <taxon>Gammaproteobacteria</taxon>
        <taxon>Enterobacterales</taxon>
        <taxon>Erwiniaceae</taxon>
        <taxon>Pantoea</taxon>
    </lineage>
</organism>
<dbReference type="Pfam" id="PF15941">
    <property type="entry name" value="FidL_like"/>
    <property type="match status" value="1"/>
</dbReference>
<dbReference type="Proteomes" id="UP000193749">
    <property type="component" value="Unassembled WGS sequence"/>
</dbReference>
<dbReference type="AlphaFoldDB" id="A0A1X1EGR9"/>
<accession>A0A1X1EGR9</accession>
<dbReference type="STRING" id="55209.HA50_29795"/>
<keyword evidence="2" id="KW-1185">Reference proteome</keyword>
<dbReference type="RefSeq" id="WP_084881091.1">
    <property type="nucleotide sequence ID" value="NZ_JAGGMY010000004.1"/>
</dbReference>
<dbReference type="EMBL" id="MLJI01000003">
    <property type="protein sequence ID" value="ORM88125.1"/>
    <property type="molecule type" value="Genomic_DNA"/>
</dbReference>
<proteinExistence type="predicted"/>